<dbReference type="RefSeq" id="XP_001019214.2">
    <property type="nucleotide sequence ID" value="XM_001019214.2"/>
</dbReference>
<dbReference type="AlphaFoldDB" id="Q23QY7"/>
<reference evidence="3" key="1">
    <citation type="journal article" date="2006" name="PLoS Biol.">
        <title>Macronuclear genome sequence of the ciliate Tetrahymena thermophila, a model eukaryote.</title>
        <authorList>
            <person name="Eisen J.A."/>
            <person name="Coyne R.S."/>
            <person name="Wu M."/>
            <person name="Wu D."/>
            <person name="Thiagarajan M."/>
            <person name="Wortman J.R."/>
            <person name="Badger J.H."/>
            <person name="Ren Q."/>
            <person name="Amedeo P."/>
            <person name="Jones K.M."/>
            <person name="Tallon L.J."/>
            <person name="Delcher A.L."/>
            <person name="Salzberg S.L."/>
            <person name="Silva J.C."/>
            <person name="Haas B.J."/>
            <person name="Majoros W.H."/>
            <person name="Farzad M."/>
            <person name="Carlton J.M."/>
            <person name="Smith R.K. Jr."/>
            <person name="Garg J."/>
            <person name="Pearlman R.E."/>
            <person name="Karrer K.M."/>
            <person name="Sun L."/>
            <person name="Manning G."/>
            <person name="Elde N.C."/>
            <person name="Turkewitz A.P."/>
            <person name="Asai D.J."/>
            <person name="Wilkes D.E."/>
            <person name="Wang Y."/>
            <person name="Cai H."/>
            <person name="Collins K."/>
            <person name="Stewart B.A."/>
            <person name="Lee S.R."/>
            <person name="Wilamowska K."/>
            <person name="Weinberg Z."/>
            <person name="Ruzzo W.L."/>
            <person name="Wloga D."/>
            <person name="Gaertig J."/>
            <person name="Frankel J."/>
            <person name="Tsao C.-C."/>
            <person name="Gorovsky M.A."/>
            <person name="Keeling P.J."/>
            <person name="Waller R.F."/>
            <person name="Patron N.J."/>
            <person name="Cherry J.M."/>
            <person name="Stover N.A."/>
            <person name="Krieger C.J."/>
            <person name="del Toro C."/>
            <person name="Ryder H.F."/>
            <person name="Williamson S.C."/>
            <person name="Barbeau R.A."/>
            <person name="Hamilton E.P."/>
            <person name="Orias E."/>
        </authorList>
    </citation>
    <scope>NUCLEOTIDE SEQUENCE [LARGE SCALE GENOMIC DNA]</scope>
    <source>
        <strain evidence="3">SB210</strain>
    </source>
</reference>
<name>Q23QY7_TETTS</name>
<organism evidence="2 3">
    <name type="scientific">Tetrahymena thermophila (strain SB210)</name>
    <dbReference type="NCBI Taxonomy" id="312017"/>
    <lineage>
        <taxon>Eukaryota</taxon>
        <taxon>Sar</taxon>
        <taxon>Alveolata</taxon>
        <taxon>Ciliophora</taxon>
        <taxon>Intramacronucleata</taxon>
        <taxon>Oligohymenophorea</taxon>
        <taxon>Hymenostomatida</taxon>
        <taxon>Tetrahymenina</taxon>
        <taxon>Tetrahymenidae</taxon>
        <taxon>Tetrahymena</taxon>
    </lineage>
</organism>
<feature type="chain" id="PRO_5004202324" description="Transmembrane protein" evidence="1">
    <location>
        <begin position="21"/>
        <end position="67"/>
    </location>
</feature>
<proteinExistence type="predicted"/>
<evidence type="ECO:0000256" key="1">
    <source>
        <dbReference type="SAM" id="SignalP"/>
    </source>
</evidence>
<protein>
    <recommendedName>
        <fullName evidence="4">Transmembrane protein</fullName>
    </recommendedName>
</protein>
<gene>
    <name evidence="2" type="ORF">TTHERM_00997740</name>
</gene>
<dbReference type="KEGG" id="tet:TTHERM_00997740"/>
<dbReference type="Proteomes" id="UP000009168">
    <property type="component" value="Unassembled WGS sequence"/>
</dbReference>
<evidence type="ECO:0000313" key="2">
    <source>
        <dbReference type="EMBL" id="EAR98969.2"/>
    </source>
</evidence>
<dbReference type="EMBL" id="GG662646">
    <property type="protein sequence ID" value="EAR98969.2"/>
    <property type="molecule type" value="Genomic_DNA"/>
</dbReference>
<evidence type="ECO:0008006" key="4">
    <source>
        <dbReference type="Google" id="ProtNLM"/>
    </source>
</evidence>
<dbReference type="HOGENOM" id="CLU_3072900_0_0_1"/>
<feature type="signal peptide" evidence="1">
    <location>
        <begin position="1"/>
        <end position="20"/>
    </location>
</feature>
<keyword evidence="3" id="KW-1185">Reference proteome</keyword>
<dbReference type="GeneID" id="7829830"/>
<evidence type="ECO:0000313" key="3">
    <source>
        <dbReference type="Proteomes" id="UP000009168"/>
    </source>
</evidence>
<sequence length="67" mass="7749">MKFHIFVLLILSLLMSATLGKKLRFSHEPQQPQCLQLGDHCDVEELFDFCCQGTSCHPILYVCDEDY</sequence>
<accession>Q23QY7</accession>
<dbReference type="InParanoid" id="Q23QY7"/>
<keyword evidence="1" id="KW-0732">Signal</keyword>